<name>D2VMM5_NAEGR</name>
<dbReference type="RefSeq" id="XP_002674504.1">
    <property type="nucleotide sequence ID" value="XM_002674458.1"/>
</dbReference>
<reference evidence="1 2" key="1">
    <citation type="journal article" date="2010" name="Cell">
        <title>The genome of Naegleria gruberi illuminates early eukaryotic versatility.</title>
        <authorList>
            <person name="Fritz-Laylin L.K."/>
            <person name="Prochnik S.E."/>
            <person name="Ginger M.L."/>
            <person name="Dacks J.B."/>
            <person name="Carpenter M.L."/>
            <person name="Field M.C."/>
            <person name="Kuo A."/>
            <person name="Paredez A."/>
            <person name="Chapman J."/>
            <person name="Pham J."/>
            <person name="Shu S."/>
            <person name="Neupane R."/>
            <person name="Cipriano M."/>
            <person name="Mancuso J."/>
            <person name="Tu H."/>
            <person name="Salamov A."/>
            <person name="Lindquist E."/>
            <person name="Shapiro H."/>
            <person name="Lucas S."/>
            <person name="Grigoriev I.V."/>
            <person name="Cande W.Z."/>
            <person name="Fulton C."/>
            <person name="Rokhsar D.S."/>
            <person name="Dawson S.C."/>
        </authorList>
    </citation>
    <scope>NUCLEOTIDE SEQUENCE [LARGE SCALE GENOMIC DNA]</scope>
    <source>
        <strain evidence="1 2">NEG-M</strain>
    </source>
</reference>
<evidence type="ECO:0000313" key="1">
    <source>
        <dbReference type="EMBL" id="EFC41760.1"/>
    </source>
</evidence>
<dbReference type="AlphaFoldDB" id="D2VMM5"/>
<keyword evidence="2" id="KW-1185">Reference proteome</keyword>
<protein>
    <submittedName>
        <fullName evidence="1">Predicted protein</fullName>
    </submittedName>
</protein>
<organism evidence="2">
    <name type="scientific">Naegleria gruberi</name>
    <name type="common">Amoeba</name>
    <dbReference type="NCBI Taxonomy" id="5762"/>
    <lineage>
        <taxon>Eukaryota</taxon>
        <taxon>Discoba</taxon>
        <taxon>Heterolobosea</taxon>
        <taxon>Tetramitia</taxon>
        <taxon>Eutetramitia</taxon>
        <taxon>Vahlkampfiidae</taxon>
        <taxon>Naegleria</taxon>
    </lineage>
</organism>
<accession>D2VMM5</accession>
<evidence type="ECO:0000313" key="2">
    <source>
        <dbReference type="Proteomes" id="UP000006671"/>
    </source>
</evidence>
<dbReference type="GeneID" id="8851347"/>
<dbReference type="EMBL" id="GG738883">
    <property type="protein sequence ID" value="EFC41760.1"/>
    <property type="molecule type" value="Genomic_DNA"/>
</dbReference>
<gene>
    <name evidence="1" type="ORF">NAEGRDRAFT_70191</name>
</gene>
<sequence>MASNQNLYTESAMLKNKRRHFKILNKIHEVNNVFNESNTFKDESVDKQGFHYGSTEVQECISELKLIIEETNNGSLRRQNYETRKKRYVLLPSLVMIDQKTVKKCYLENNDQELTKALKVLRRGFLGKKTIDETKEKVIKCLYKHNIMTPQE</sequence>
<dbReference type="KEGG" id="ngr:NAEGRDRAFT_70191"/>
<dbReference type="InParanoid" id="D2VMM5"/>
<dbReference type="Proteomes" id="UP000006671">
    <property type="component" value="Unassembled WGS sequence"/>
</dbReference>
<dbReference type="VEuPathDB" id="AmoebaDB:NAEGRDRAFT_70191"/>
<proteinExistence type="predicted"/>